<dbReference type="Proteomes" id="UP001612915">
    <property type="component" value="Unassembled WGS sequence"/>
</dbReference>
<evidence type="ECO:0000313" key="2">
    <source>
        <dbReference type="EMBL" id="MFI7589541.1"/>
    </source>
</evidence>
<comment type="caution">
    <text evidence="2">The sequence shown here is derived from an EMBL/GenBank/DDBJ whole genome shotgun (WGS) entry which is preliminary data.</text>
</comment>
<reference evidence="2 3" key="1">
    <citation type="submission" date="2024-10" db="EMBL/GenBank/DDBJ databases">
        <title>The Natural Products Discovery Center: Release of the First 8490 Sequenced Strains for Exploring Actinobacteria Biosynthetic Diversity.</title>
        <authorList>
            <person name="Kalkreuter E."/>
            <person name="Kautsar S.A."/>
            <person name="Yang D."/>
            <person name="Bader C.D."/>
            <person name="Teijaro C.N."/>
            <person name="Fluegel L."/>
            <person name="Davis C.M."/>
            <person name="Simpson J.R."/>
            <person name="Lauterbach L."/>
            <person name="Steele A.D."/>
            <person name="Gui C."/>
            <person name="Meng S."/>
            <person name="Li G."/>
            <person name="Viehrig K."/>
            <person name="Ye F."/>
            <person name="Su P."/>
            <person name="Kiefer A.F."/>
            <person name="Nichols A."/>
            <person name="Cepeda A.J."/>
            <person name="Yan W."/>
            <person name="Fan B."/>
            <person name="Jiang Y."/>
            <person name="Adhikari A."/>
            <person name="Zheng C.-J."/>
            <person name="Schuster L."/>
            <person name="Cowan T.M."/>
            <person name="Smanski M.J."/>
            <person name="Chevrette M.G."/>
            <person name="De Carvalho L.P.S."/>
            <person name="Shen B."/>
        </authorList>
    </citation>
    <scope>NUCLEOTIDE SEQUENCE [LARGE SCALE GENOMIC DNA]</scope>
    <source>
        <strain evidence="2 3">NPDC049639</strain>
    </source>
</reference>
<keyword evidence="1" id="KW-0472">Membrane</keyword>
<keyword evidence="1" id="KW-0812">Transmembrane</keyword>
<dbReference type="EMBL" id="JBITLV010000008">
    <property type="protein sequence ID" value="MFI7589541.1"/>
    <property type="molecule type" value="Genomic_DNA"/>
</dbReference>
<dbReference type="RefSeq" id="WP_398284145.1">
    <property type="nucleotide sequence ID" value="NZ_JBITLV010000008.1"/>
</dbReference>
<keyword evidence="1" id="KW-1133">Transmembrane helix</keyword>
<sequence length="220" mass="23688">MTGGDTAGRGRLLLTERLWPSGTALLVLASAVMAVVLVAAAQAGAGAAWGVLAFMTATLAVLLPFFVVENSFYERELVTRAAPFWPPLVVPWAVVDPSQVRLHRRANLLGRRWSTREARFQTAPWTTIAVSFPGPAPRRRRASSSATTEAMDRMRAELAAWNLTGAAGEIRWVIGTRRPDLALEAIEAALTAAGRAGSRGLAARELADPSVERWDRPAGH</sequence>
<feature type="transmembrane region" description="Helical" evidence="1">
    <location>
        <begin position="18"/>
        <end position="41"/>
    </location>
</feature>
<organism evidence="2 3">
    <name type="scientific">Spongisporangium articulatum</name>
    <dbReference type="NCBI Taxonomy" id="3362603"/>
    <lineage>
        <taxon>Bacteria</taxon>
        <taxon>Bacillati</taxon>
        <taxon>Actinomycetota</taxon>
        <taxon>Actinomycetes</taxon>
        <taxon>Kineosporiales</taxon>
        <taxon>Kineosporiaceae</taxon>
        <taxon>Spongisporangium</taxon>
    </lineage>
</organism>
<evidence type="ECO:0000256" key="1">
    <source>
        <dbReference type="SAM" id="Phobius"/>
    </source>
</evidence>
<name>A0ABW8AT25_9ACTN</name>
<proteinExistence type="predicted"/>
<keyword evidence="3" id="KW-1185">Reference proteome</keyword>
<protein>
    <recommendedName>
        <fullName evidence="4">PH domain-containing protein</fullName>
    </recommendedName>
</protein>
<evidence type="ECO:0000313" key="3">
    <source>
        <dbReference type="Proteomes" id="UP001612915"/>
    </source>
</evidence>
<accession>A0ABW8AT25</accession>
<gene>
    <name evidence="2" type="ORF">ACIB24_20945</name>
</gene>
<feature type="transmembrane region" description="Helical" evidence="1">
    <location>
        <begin position="47"/>
        <end position="68"/>
    </location>
</feature>
<evidence type="ECO:0008006" key="4">
    <source>
        <dbReference type="Google" id="ProtNLM"/>
    </source>
</evidence>